<gene>
    <name evidence="1" type="ORF">FOZ60_008948</name>
</gene>
<proteinExistence type="predicted"/>
<accession>A0A7J6PD78</accession>
<protein>
    <submittedName>
        <fullName evidence="1">Uncharacterized protein</fullName>
    </submittedName>
</protein>
<dbReference type="Proteomes" id="UP000541610">
    <property type="component" value="Unassembled WGS sequence"/>
</dbReference>
<comment type="caution">
    <text evidence="1">The sequence shown here is derived from an EMBL/GenBank/DDBJ whole genome shotgun (WGS) entry which is preliminary data.</text>
</comment>
<evidence type="ECO:0000313" key="1">
    <source>
        <dbReference type="EMBL" id="KAF4694143.1"/>
    </source>
</evidence>
<dbReference type="OrthoDB" id="443257at2759"/>
<sequence length="486" mass="53683">MFSEAFDATAMPKSHGLSKTTKVVAGVSACTLAVGAGYYLYNRRQRARKSEEEKVAALDLDKLKLITDDLLVNMHGVLMEMAQMTQRVRTALAQKGLSNQMTDEQLTEMILQQGIQQKLEDTQKQVLEKYGVTAEEVEAAQKRYESDQHIQEFEKGMDAMFASATKGKMPIIPGFKMPKALTVDLCLKILEGVNTEKLARFRKTLKEFWQKHPHPVDADQAELGAALQVANDSAEAAVVARYADIVVNKAILHSAVATYMTEDKAFAKERTRLERTQQLEIVKMIKAGPEGIDALGASAPIELVDGLSDRLEGTNEEGLTVRLLQASDDKSGVVVVITKSMKNAAKLMKPISDAIDNGKFDKRKELQFVYMAAAADSPLIQSERCKNCDIVYVIMRVAGAITIYRRSKWKDFRIEESLDGLFGAFVLFPRPDLQQRPVACLSLEELLDAIDDDRMFSDKGVGLLKMSTSAAMSSEGAKGTKVADLD</sequence>
<dbReference type="EMBL" id="JABANP010000036">
    <property type="protein sequence ID" value="KAF4694143.1"/>
    <property type="molecule type" value="Genomic_DNA"/>
</dbReference>
<dbReference type="AlphaFoldDB" id="A0A7J6PD78"/>
<name>A0A7J6PD78_PEROL</name>
<organism evidence="1 2">
    <name type="scientific">Perkinsus olseni</name>
    <name type="common">Perkinsus atlanticus</name>
    <dbReference type="NCBI Taxonomy" id="32597"/>
    <lineage>
        <taxon>Eukaryota</taxon>
        <taxon>Sar</taxon>
        <taxon>Alveolata</taxon>
        <taxon>Perkinsozoa</taxon>
        <taxon>Perkinsea</taxon>
        <taxon>Perkinsida</taxon>
        <taxon>Perkinsidae</taxon>
        <taxon>Perkinsus</taxon>
    </lineage>
</organism>
<evidence type="ECO:0000313" key="2">
    <source>
        <dbReference type="Proteomes" id="UP000541610"/>
    </source>
</evidence>
<reference evidence="1 2" key="1">
    <citation type="submission" date="2020-04" db="EMBL/GenBank/DDBJ databases">
        <title>Perkinsus olseni comparative genomics.</title>
        <authorList>
            <person name="Bogema D.R."/>
        </authorList>
    </citation>
    <scope>NUCLEOTIDE SEQUENCE [LARGE SCALE GENOMIC DNA]</scope>
    <source>
        <strain evidence="1">00978-12</strain>
    </source>
</reference>